<dbReference type="Pfam" id="PF25416">
    <property type="entry name" value="GRHL1_C"/>
    <property type="match status" value="1"/>
</dbReference>
<accession>A0A3L8Q984</accession>
<organism evidence="4 5">
    <name type="scientific">Chloebia gouldiae</name>
    <name type="common">Gouldian finch</name>
    <name type="synonym">Erythrura gouldiae</name>
    <dbReference type="NCBI Taxonomy" id="44316"/>
    <lineage>
        <taxon>Eukaryota</taxon>
        <taxon>Metazoa</taxon>
        <taxon>Chordata</taxon>
        <taxon>Craniata</taxon>
        <taxon>Vertebrata</taxon>
        <taxon>Euteleostomi</taxon>
        <taxon>Archelosauria</taxon>
        <taxon>Archosauria</taxon>
        <taxon>Dinosauria</taxon>
        <taxon>Saurischia</taxon>
        <taxon>Theropoda</taxon>
        <taxon>Coelurosauria</taxon>
        <taxon>Aves</taxon>
        <taxon>Neognathae</taxon>
        <taxon>Neoaves</taxon>
        <taxon>Telluraves</taxon>
        <taxon>Australaves</taxon>
        <taxon>Passeriformes</taxon>
        <taxon>Passeroidea</taxon>
        <taxon>Passeridae</taxon>
        <taxon>Chloebia</taxon>
    </lineage>
</organism>
<keyword evidence="5" id="KW-1185">Reference proteome</keyword>
<dbReference type="EMBL" id="QUSF01001922">
    <property type="protein sequence ID" value="RLV63789.1"/>
    <property type="molecule type" value="Genomic_DNA"/>
</dbReference>
<evidence type="ECO:0000256" key="1">
    <source>
        <dbReference type="SAM" id="MobiDB-lite"/>
    </source>
</evidence>
<proteinExistence type="predicted"/>
<dbReference type="InterPro" id="IPR057520">
    <property type="entry name" value="GRHL1/CP2_C"/>
</dbReference>
<feature type="compositionally biased region" description="Low complexity" evidence="1">
    <location>
        <begin position="81"/>
        <end position="98"/>
    </location>
</feature>
<gene>
    <name evidence="4" type="ORF">DV515_00017912</name>
    <name evidence="3" type="ORF">DV515_00017915</name>
</gene>
<protein>
    <recommendedName>
        <fullName evidence="2">GRHL1/CP2 C-terminal domain-containing protein</fullName>
    </recommendedName>
</protein>
<comment type="caution">
    <text evidence="4">The sequence shown here is derived from an EMBL/GenBank/DDBJ whole genome shotgun (WGS) entry which is preliminary data.</text>
</comment>
<dbReference type="OrthoDB" id="9996779at2759"/>
<sequence>MEGLFQELRLEQLTVAELTGKLAELLALPPGQILRLSRQGPAGIHVLVSDAVRTRRQPGRGGEGQTPQPPRPLGVPQCWSRRVPAPRAPPELAALPRR</sequence>
<evidence type="ECO:0000313" key="3">
    <source>
        <dbReference type="EMBL" id="RLV63788.1"/>
    </source>
</evidence>
<dbReference type="Proteomes" id="UP000276834">
    <property type="component" value="Unassembled WGS sequence"/>
</dbReference>
<evidence type="ECO:0000313" key="4">
    <source>
        <dbReference type="EMBL" id="RLV63789.1"/>
    </source>
</evidence>
<dbReference type="EMBL" id="QUSF01001923">
    <property type="protein sequence ID" value="RLV63788.1"/>
    <property type="molecule type" value="Genomic_DNA"/>
</dbReference>
<evidence type="ECO:0000259" key="2">
    <source>
        <dbReference type="Pfam" id="PF25416"/>
    </source>
</evidence>
<feature type="domain" description="GRHL1/CP2 C-terminal" evidence="2">
    <location>
        <begin position="4"/>
        <end position="52"/>
    </location>
</feature>
<name>A0A3L8Q984_CHLGU</name>
<reference evidence="4 5" key="1">
    <citation type="journal article" date="2018" name="Proc. R. Soc. B">
        <title>A non-coding region near Follistatin controls head colour polymorphism in the Gouldian finch.</title>
        <authorList>
            <person name="Toomey M.B."/>
            <person name="Marques C.I."/>
            <person name="Andrade P."/>
            <person name="Araujo P.M."/>
            <person name="Sabatino S."/>
            <person name="Gazda M.A."/>
            <person name="Afonso S."/>
            <person name="Lopes R.J."/>
            <person name="Corbo J.C."/>
            <person name="Carneiro M."/>
        </authorList>
    </citation>
    <scope>NUCLEOTIDE SEQUENCE [LARGE SCALE GENOMIC DNA]</scope>
    <source>
        <strain evidence="4">Red01</strain>
        <tissue evidence="4">Muscle</tissue>
    </source>
</reference>
<evidence type="ECO:0000313" key="5">
    <source>
        <dbReference type="Proteomes" id="UP000276834"/>
    </source>
</evidence>
<feature type="region of interest" description="Disordered" evidence="1">
    <location>
        <begin position="50"/>
        <end position="98"/>
    </location>
</feature>
<reference evidence="4" key="2">
    <citation type="submission" date="2018-08" db="EMBL/GenBank/DDBJ databases">
        <authorList>
            <person name="Sabatino S.J."/>
        </authorList>
    </citation>
    <scope>NUCLEOTIDE SEQUENCE</scope>
    <source>
        <strain evidence="4">Red01</strain>
        <tissue evidence="4">Muscle</tissue>
    </source>
</reference>
<dbReference type="AlphaFoldDB" id="A0A3L8Q984"/>